<evidence type="ECO:0000259" key="4">
    <source>
        <dbReference type="PROSITE" id="PS51340"/>
    </source>
</evidence>
<accession>A0A8H4MZ30</accession>
<dbReference type="SUPFAM" id="SSF52343">
    <property type="entry name" value="Ferredoxin reductase-like, C-terminal NADP-linked domain"/>
    <property type="match status" value="1"/>
</dbReference>
<organism evidence="6 8">
    <name type="scientific">Botryosphaeria dothidea</name>
    <dbReference type="NCBI Taxonomy" id="55169"/>
    <lineage>
        <taxon>Eukaryota</taxon>
        <taxon>Fungi</taxon>
        <taxon>Dikarya</taxon>
        <taxon>Ascomycota</taxon>
        <taxon>Pezizomycotina</taxon>
        <taxon>Dothideomycetes</taxon>
        <taxon>Dothideomycetes incertae sedis</taxon>
        <taxon>Botryosphaeriales</taxon>
        <taxon>Botryosphaeriaceae</taxon>
        <taxon>Botryosphaeria</taxon>
    </lineage>
</organism>
<dbReference type="GO" id="GO:0030151">
    <property type="term" value="F:molybdenum ion binding"/>
    <property type="evidence" value="ECO:0007669"/>
    <property type="project" value="InterPro"/>
</dbReference>
<sequence>MGSITPSPDFSPFFAPWTTDTLLELRTGKTTVVPGTAIPSAINKRTRSGPLYVARLGTDGDQQTFFKHGGPDKAVLQYCSAHYPMWTLELPDSADHFKLGRFGENFVAAKMNERNVCIGDVIQVGDEVRLQVSLPRAPCYKLNHRFQNQDMSRLCQESSRTGWYYRVLREGYVKPGDELRLVERRHEKWTVHMAQEYLHRNKKNEEAVRELAELPELGEDFRELFQNRLQKMSKGLGPESEEGRLRGADEDRLETWKEFTVARKSRETAKIASFVFEALEPVPEPQKIRPGSHVRVKLQNLVRSYSVVGGDSNFLEIGVALDDSSRGGSRYLHDQVNVGDTLTIGRVTESFPLEKEARKHVLIAGGIGVTAFIPAAQELAAQCADWQLHLCIRSKDDVPFRRYLEIFGDHLKIHSKVDGDRLNISNLLSSQPPDTHVCCCGPERMMNAVTEAAESSNFPKDNVHFEAFTADLTGDPFEVELRRSGKTLDVSANEPLLDVLRDAGFDIPSSCEVGNCGTCKVKVLCGRVDHRGTALEDDEKKHSMLSCVSRGVGKIEIEL</sequence>
<name>A0A8H4MZ30_9PEZI</name>
<dbReference type="SUPFAM" id="SSF54292">
    <property type="entry name" value="2Fe-2S ferredoxin-like"/>
    <property type="match status" value="1"/>
</dbReference>
<dbReference type="InterPro" id="IPR052353">
    <property type="entry name" value="Benzoxazolinone_Detox_Enz"/>
</dbReference>
<keyword evidence="8" id="KW-1185">Reference proteome</keyword>
<dbReference type="CDD" id="cd06185">
    <property type="entry name" value="PDR_like"/>
    <property type="match status" value="1"/>
</dbReference>
<dbReference type="Gene3D" id="2.40.33.20">
    <property type="entry name" value="PK beta-barrel domain-like"/>
    <property type="match status" value="1"/>
</dbReference>
<dbReference type="SUPFAM" id="SSF50800">
    <property type="entry name" value="PK beta-barrel domain-like"/>
    <property type="match status" value="1"/>
</dbReference>
<dbReference type="EMBL" id="WWBZ02000082">
    <property type="protein sequence ID" value="KAF4301078.1"/>
    <property type="molecule type" value="Genomic_DNA"/>
</dbReference>
<feature type="domain" description="2Fe-2S ferredoxin-type" evidence="3">
    <location>
        <begin position="477"/>
        <end position="559"/>
    </location>
</feature>
<dbReference type="InterPro" id="IPR017927">
    <property type="entry name" value="FAD-bd_FR_type"/>
</dbReference>
<dbReference type="Gene3D" id="2.40.30.10">
    <property type="entry name" value="Translation factors"/>
    <property type="match status" value="1"/>
</dbReference>
<dbReference type="Gene3D" id="3.10.20.30">
    <property type="match status" value="1"/>
</dbReference>
<keyword evidence="1" id="KW-0479">Metal-binding</keyword>
<dbReference type="InterPro" id="IPR011037">
    <property type="entry name" value="Pyrv_Knase-like_insert_dom_sf"/>
</dbReference>
<dbReference type="InterPro" id="IPR001041">
    <property type="entry name" value="2Fe-2S_ferredoxin-type"/>
</dbReference>
<dbReference type="InterPro" id="IPR039261">
    <property type="entry name" value="FNR_nucleotide-bd"/>
</dbReference>
<dbReference type="PRINTS" id="PR00409">
    <property type="entry name" value="PHDIOXRDTASE"/>
</dbReference>
<keyword evidence="1" id="KW-0001">2Fe-2S</keyword>
<dbReference type="GO" id="GO:0016491">
    <property type="term" value="F:oxidoreductase activity"/>
    <property type="evidence" value="ECO:0007669"/>
    <property type="project" value="InterPro"/>
</dbReference>
<gene>
    <name evidence="7" type="ORF">GTA08_BOTSDO06765</name>
    <name evidence="6" type="ORF">GTA08_BOTSDO10960</name>
</gene>
<dbReference type="InterPro" id="IPR036010">
    <property type="entry name" value="2Fe-2S_ferredoxin-like_sf"/>
</dbReference>
<dbReference type="InterPro" id="IPR017938">
    <property type="entry name" value="Riboflavin_synthase-like_b-brl"/>
</dbReference>
<dbReference type="PROSITE" id="PS51384">
    <property type="entry name" value="FAD_FR"/>
    <property type="match status" value="1"/>
</dbReference>
<evidence type="ECO:0000313" key="6">
    <source>
        <dbReference type="EMBL" id="KAF4301078.1"/>
    </source>
</evidence>
<dbReference type="PROSITE" id="PS51340">
    <property type="entry name" value="MOSC"/>
    <property type="match status" value="1"/>
</dbReference>
<evidence type="ECO:0000313" key="8">
    <source>
        <dbReference type="Proteomes" id="UP000572817"/>
    </source>
</evidence>
<proteinExistence type="predicted"/>
<dbReference type="EMBL" id="WWBZ02000040">
    <property type="protein sequence ID" value="KAF4306008.1"/>
    <property type="molecule type" value="Genomic_DNA"/>
</dbReference>
<dbReference type="PANTHER" id="PTHR30212:SF2">
    <property type="entry name" value="PROTEIN YIIM"/>
    <property type="match status" value="1"/>
</dbReference>
<feature type="domain" description="FAD-binding FR-type" evidence="5">
    <location>
        <begin position="254"/>
        <end position="354"/>
    </location>
</feature>
<dbReference type="AlphaFoldDB" id="A0A8H4MZ30"/>
<dbReference type="InterPro" id="IPR005163">
    <property type="entry name" value="Tri_helical_YiiM-like"/>
</dbReference>
<dbReference type="InterPro" id="IPR012675">
    <property type="entry name" value="Beta-grasp_dom_sf"/>
</dbReference>
<dbReference type="PROSITE" id="PS51085">
    <property type="entry name" value="2FE2S_FER_2"/>
    <property type="match status" value="1"/>
</dbReference>
<keyword evidence="1" id="KW-0408">Iron</keyword>
<keyword evidence="2" id="KW-0411">Iron-sulfur</keyword>
<evidence type="ECO:0000256" key="2">
    <source>
        <dbReference type="ARBA" id="ARBA00023014"/>
    </source>
</evidence>
<evidence type="ECO:0000313" key="7">
    <source>
        <dbReference type="EMBL" id="KAF4306008.1"/>
    </source>
</evidence>
<dbReference type="Gene3D" id="3.40.50.80">
    <property type="entry name" value="Nucleotide-binding domain of ferredoxin-NADP reductase (FNR) module"/>
    <property type="match status" value="1"/>
</dbReference>
<dbReference type="CDD" id="cd00207">
    <property type="entry name" value="fer2"/>
    <property type="match status" value="1"/>
</dbReference>
<dbReference type="Pfam" id="PF00111">
    <property type="entry name" value="Fer2"/>
    <property type="match status" value="1"/>
</dbReference>
<evidence type="ECO:0000259" key="5">
    <source>
        <dbReference type="PROSITE" id="PS51384"/>
    </source>
</evidence>
<dbReference type="PROSITE" id="PS00197">
    <property type="entry name" value="2FE2S_FER_1"/>
    <property type="match status" value="1"/>
</dbReference>
<dbReference type="OrthoDB" id="5390at2759"/>
<reference evidence="6 8" key="1">
    <citation type="submission" date="2020-04" db="EMBL/GenBank/DDBJ databases">
        <title>Genome Assembly and Annotation of Botryosphaeria dothidea sdau 11-99, a Latent Pathogen of Apple Fruit Ring Rot in China.</title>
        <authorList>
            <person name="Yu C."/>
            <person name="Diao Y."/>
            <person name="Lu Q."/>
            <person name="Zhao J."/>
            <person name="Cui S."/>
            <person name="Peng C."/>
            <person name="He B."/>
            <person name="Liu H."/>
        </authorList>
    </citation>
    <scope>NUCLEOTIDE SEQUENCE [LARGE SCALE GENOMIC DNA]</scope>
    <source>
        <strain evidence="6">Sdau11-99</strain>
        <strain evidence="8">sdau11-99</strain>
    </source>
</reference>
<feature type="domain" description="MOSC" evidence="4">
    <location>
        <begin position="45"/>
        <end position="182"/>
    </location>
</feature>
<dbReference type="InterPro" id="IPR005302">
    <property type="entry name" value="MoCF_Sase_C"/>
</dbReference>
<dbReference type="InterPro" id="IPR006058">
    <property type="entry name" value="2Fe2S_fd_BS"/>
</dbReference>
<dbReference type="Proteomes" id="UP000572817">
    <property type="component" value="Unassembled WGS sequence"/>
</dbReference>
<evidence type="ECO:0000256" key="1">
    <source>
        <dbReference type="ARBA" id="ARBA00022714"/>
    </source>
</evidence>
<comment type="caution">
    <text evidence="6">The sequence shown here is derived from an EMBL/GenBank/DDBJ whole genome shotgun (WGS) entry which is preliminary data.</text>
</comment>
<dbReference type="GO" id="GO:0051537">
    <property type="term" value="F:2 iron, 2 sulfur cluster binding"/>
    <property type="evidence" value="ECO:0007669"/>
    <property type="project" value="UniProtKB-KW"/>
</dbReference>
<dbReference type="GO" id="GO:0030170">
    <property type="term" value="F:pyridoxal phosphate binding"/>
    <property type="evidence" value="ECO:0007669"/>
    <property type="project" value="InterPro"/>
</dbReference>
<protein>
    <submittedName>
        <fullName evidence="6">Ferredoxin</fullName>
    </submittedName>
</protein>
<dbReference type="PANTHER" id="PTHR30212">
    <property type="entry name" value="PROTEIN YIIM"/>
    <property type="match status" value="1"/>
</dbReference>
<evidence type="ECO:0000259" key="3">
    <source>
        <dbReference type="PROSITE" id="PS51085"/>
    </source>
</evidence>
<dbReference type="Pfam" id="PF03473">
    <property type="entry name" value="MOSC"/>
    <property type="match status" value="1"/>
</dbReference>
<dbReference type="Pfam" id="PF03475">
    <property type="entry name" value="YiiM_3-alpha"/>
    <property type="match status" value="1"/>
</dbReference>
<dbReference type="SUPFAM" id="SSF63380">
    <property type="entry name" value="Riboflavin synthase domain-like"/>
    <property type="match status" value="1"/>
</dbReference>